<dbReference type="SUPFAM" id="SSF56801">
    <property type="entry name" value="Acetyl-CoA synthetase-like"/>
    <property type="match status" value="1"/>
</dbReference>
<dbReference type="PANTHER" id="PTHR22754:SF33">
    <property type="entry name" value="DISCO-INTERACTING PROTEIN 2 HOMOLOG C"/>
    <property type="match status" value="1"/>
</dbReference>
<accession>A0A834BN04</accession>
<dbReference type="Proteomes" id="UP000664940">
    <property type="component" value="Unassembled WGS sequence"/>
</dbReference>
<sequence>MCSVKPDRIPQLCRTDEIGELCMCSIAADTSYYGLSGMTKNTFEVFPVTSSGAPVSEYPFVRTGLLGFVGPRGLVFVVGKIDGLMVVSGLRHNADNIIATALAMESMKFVYRRLVLLQVSPAYAHCAFPLSLKNSCVFSDHPT</sequence>
<reference evidence="1 2" key="1">
    <citation type="journal article" date="2020" name="Nature">
        <title>Six reference-quality genomes reveal evolution of bat adaptations.</title>
        <authorList>
            <person name="Jebb D."/>
            <person name="Huang Z."/>
            <person name="Pippel M."/>
            <person name="Hughes G.M."/>
            <person name="Lavrichenko K."/>
            <person name="Devanna P."/>
            <person name="Winkler S."/>
            <person name="Jermiin L.S."/>
            <person name="Skirmuntt E.C."/>
            <person name="Katzourakis A."/>
            <person name="Burkitt-Gray L."/>
            <person name="Ray D.A."/>
            <person name="Sullivan K.A.M."/>
            <person name="Roscito J.G."/>
            <person name="Kirilenko B.M."/>
            <person name="Davalos L.M."/>
            <person name="Corthals A.P."/>
            <person name="Power M.L."/>
            <person name="Jones G."/>
            <person name="Ransome R.D."/>
            <person name="Dechmann D.K.N."/>
            <person name="Locatelli A.G."/>
            <person name="Puechmaille S.J."/>
            <person name="Fedrigo O."/>
            <person name="Jarvis E.D."/>
            <person name="Hiller M."/>
            <person name="Vernes S.C."/>
            <person name="Myers E.W."/>
            <person name="Teeling E.C."/>
        </authorList>
    </citation>
    <scope>NUCLEOTIDE SEQUENCE [LARGE SCALE GENOMIC DNA]</scope>
    <source>
        <strain evidence="1">Bat1K_MPI-CBG_1</strain>
    </source>
</reference>
<organism evidence="1 2">
    <name type="scientific">Phyllostomus discolor</name>
    <name type="common">pale spear-nosed bat</name>
    <dbReference type="NCBI Taxonomy" id="89673"/>
    <lineage>
        <taxon>Eukaryota</taxon>
        <taxon>Metazoa</taxon>
        <taxon>Chordata</taxon>
        <taxon>Craniata</taxon>
        <taxon>Vertebrata</taxon>
        <taxon>Euteleostomi</taxon>
        <taxon>Mammalia</taxon>
        <taxon>Eutheria</taxon>
        <taxon>Laurasiatheria</taxon>
        <taxon>Chiroptera</taxon>
        <taxon>Yangochiroptera</taxon>
        <taxon>Phyllostomidae</taxon>
        <taxon>Phyllostominae</taxon>
        <taxon>Phyllostomus</taxon>
    </lineage>
</organism>
<name>A0A834BN04_9CHIR</name>
<evidence type="ECO:0000313" key="2">
    <source>
        <dbReference type="Proteomes" id="UP000664940"/>
    </source>
</evidence>
<proteinExistence type="predicted"/>
<dbReference type="Gene3D" id="3.40.50.12780">
    <property type="entry name" value="N-terminal domain of ligase-like"/>
    <property type="match status" value="1"/>
</dbReference>
<dbReference type="PANTHER" id="PTHR22754">
    <property type="entry name" value="DISCO-INTERACTING PROTEIN 2 DIP2 -RELATED"/>
    <property type="match status" value="1"/>
</dbReference>
<dbReference type="InterPro" id="IPR042099">
    <property type="entry name" value="ANL_N_sf"/>
</dbReference>
<evidence type="ECO:0000313" key="1">
    <source>
        <dbReference type="EMBL" id="KAF6131045.1"/>
    </source>
</evidence>
<dbReference type="AlphaFoldDB" id="A0A834BN04"/>
<protein>
    <submittedName>
        <fullName evidence="1">Uncharacterized protein</fullName>
    </submittedName>
</protein>
<gene>
    <name evidence="1" type="ORF">HJG60_007947</name>
</gene>
<dbReference type="EMBL" id="JABVXQ010000001">
    <property type="protein sequence ID" value="KAF6131045.1"/>
    <property type="molecule type" value="Genomic_DNA"/>
</dbReference>
<comment type="caution">
    <text evidence="1">The sequence shown here is derived from an EMBL/GenBank/DDBJ whole genome shotgun (WGS) entry which is preliminary data.</text>
</comment>